<evidence type="ECO:0000313" key="4">
    <source>
        <dbReference type="Proteomes" id="UP000187203"/>
    </source>
</evidence>
<feature type="signal peptide" evidence="2">
    <location>
        <begin position="1"/>
        <end position="30"/>
    </location>
</feature>
<sequence>MMCCMKLWLHVIKVAVLVLLLIYGPKPHEGATARLSNGRKLIKTTTRTGMTTQGHSPEPPIGPNPKTYIPNPPGHH</sequence>
<reference evidence="4" key="1">
    <citation type="submission" date="2013-09" db="EMBL/GenBank/DDBJ databases">
        <title>Corchorus olitorius genome sequencing.</title>
        <authorList>
            <person name="Alam M."/>
            <person name="Haque M.S."/>
            <person name="Islam M.S."/>
            <person name="Emdad E.M."/>
            <person name="Islam M.M."/>
            <person name="Ahmed B."/>
            <person name="Halim A."/>
            <person name="Hossen Q.M.M."/>
            <person name="Hossain M.Z."/>
            <person name="Ahmed R."/>
            <person name="Khan M.M."/>
            <person name="Islam R."/>
            <person name="Rashid M.M."/>
            <person name="Khan S.A."/>
            <person name="Rahman M.S."/>
            <person name="Alam M."/>
            <person name="Yahiya A.S."/>
            <person name="Khan M.S."/>
            <person name="Azam M.S."/>
            <person name="Haque T."/>
            <person name="Lashkar M.Z.H."/>
            <person name="Akhand A.I."/>
            <person name="Morshed G."/>
            <person name="Roy S."/>
            <person name="Uddin K.S."/>
            <person name="Rabeya T."/>
            <person name="Hossain A.S."/>
            <person name="Chowdhury A."/>
            <person name="Snigdha A.R."/>
            <person name="Mortoza M.S."/>
            <person name="Matin S.A."/>
            <person name="Hoque S.M.E."/>
            <person name="Islam M.K."/>
            <person name="Roy D.K."/>
            <person name="Haider R."/>
            <person name="Moosa M.M."/>
            <person name="Elias S.M."/>
            <person name="Hasan A.M."/>
            <person name="Jahan S."/>
            <person name="Shafiuddin M."/>
            <person name="Mahmood N."/>
            <person name="Shommy N.S."/>
        </authorList>
    </citation>
    <scope>NUCLEOTIDE SEQUENCE [LARGE SCALE GENOMIC DNA]</scope>
    <source>
        <strain evidence="4">cv. O-4</strain>
    </source>
</reference>
<proteinExistence type="predicted"/>
<name>A0A1R3ISP9_9ROSI</name>
<feature type="region of interest" description="Disordered" evidence="1">
    <location>
        <begin position="45"/>
        <end position="76"/>
    </location>
</feature>
<feature type="chain" id="PRO_5012909993" evidence="2">
    <location>
        <begin position="31"/>
        <end position="76"/>
    </location>
</feature>
<comment type="caution">
    <text evidence="3">The sequence shown here is derived from an EMBL/GenBank/DDBJ whole genome shotgun (WGS) entry which is preliminary data.</text>
</comment>
<evidence type="ECO:0000256" key="1">
    <source>
        <dbReference type="SAM" id="MobiDB-lite"/>
    </source>
</evidence>
<accession>A0A1R3ISP9</accession>
<dbReference type="EMBL" id="AWUE01017688">
    <property type="protein sequence ID" value="OMO85608.1"/>
    <property type="molecule type" value="Genomic_DNA"/>
</dbReference>
<keyword evidence="4" id="KW-1185">Reference proteome</keyword>
<organism evidence="3 4">
    <name type="scientific">Corchorus olitorius</name>
    <dbReference type="NCBI Taxonomy" id="93759"/>
    <lineage>
        <taxon>Eukaryota</taxon>
        <taxon>Viridiplantae</taxon>
        <taxon>Streptophyta</taxon>
        <taxon>Embryophyta</taxon>
        <taxon>Tracheophyta</taxon>
        <taxon>Spermatophyta</taxon>
        <taxon>Magnoliopsida</taxon>
        <taxon>eudicotyledons</taxon>
        <taxon>Gunneridae</taxon>
        <taxon>Pentapetalae</taxon>
        <taxon>rosids</taxon>
        <taxon>malvids</taxon>
        <taxon>Malvales</taxon>
        <taxon>Malvaceae</taxon>
        <taxon>Grewioideae</taxon>
        <taxon>Apeibeae</taxon>
        <taxon>Corchorus</taxon>
    </lineage>
</organism>
<dbReference type="Proteomes" id="UP000187203">
    <property type="component" value="Unassembled WGS sequence"/>
</dbReference>
<keyword evidence="2" id="KW-0732">Signal</keyword>
<evidence type="ECO:0000256" key="2">
    <source>
        <dbReference type="SAM" id="SignalP"/>
    </source>
</evidence>
<evidence type="ECO:0000313" key="3">
    <source>
        <dbReference type="EMBL" id="OMO85608.1"/>
    </source>
</evidence>
<dbReference type="AlphaFoldDB" id="A0A1R3ISP9"/>
<gene>
    <name evidence="3" type="ORF">COLO4_21545</name>
</gene>
<protein>
    <submittedName>
        <fullName evidence="3">Uncharacterized protein</fullName>
    </submittedName>
</protein>